<sequence>MEQLYPISGRIKLIQLPASDIINEQEYRIVVKNRRRIKAAYIIPTGFRSEAIKIKESRTASEPSNRVI</sequence>
<comment type="caution">
    <text evidence="1">The sequence shown here is derived from an EMBL/GenBank/DDBJ whole genome shotgun (WGS) entry which is preliminary data.</text>
</comment>
<evidence type="ECO:0000313" key="1">
    <source>
        <dbReference type="EMBL" id="PLT27781.1"/>
    </source>
</evidence>
<proteinExistence type="predicted"/>
<accession>A0A2N5M0A9</accession>
<gene>
    <name evidence="1" type="ORF">CUU66_21965</name>
</gene>
<name>A0A2N5M0A9_9BACI</name>
<dbReference type="Proteomes" id="UP000234748">
    <property type="component" value="Unassembled WGS sequence"/>
</dbReference>
<dbReference type="AlphaFoldDB" id="A0A2N5M0A9"/>
<keyword evidence="2" id="KW-1185">Reference proteome</keyword>
<evidence type="ECO:0000313" key="2">
    <source>
        <dbReference type="Proteomes" id="UP000234748"/>
    </source>
</evidence>
<organism evidence="1 2">
    <name type="scientific">Peribacillus deserti</name>
    <dbReference type="NCBI Taxonomy" id="673318"/>
    <lineage>
        <taxon>Bacteria</taxon>
        <taxon>Bacillati</taxon>
        <taxon>Bacillota</taxon>
        <taxon>Bacilli</taxon>
        <taxon>Bacillales</taxon>
        <taxon>Bacillaceae</taxon>
        <taxon>Peribacillus</taxon>
    </lineage>
</organism>
<protein>
    <submittedName>
        <fullName evidence="1">Uncharacterized protein</fullName>
    </submittedName>
</protein>
<dbReference type="EMBL" id="PGUY01000078">
    <property type="protein sequence ID" value="PLT27781.1"/>
    <property type="molecule type" value="Genomic_DNA"/>
</dbReference>
<reference evidence="1 2" key="1">
    <citation type="submission" date="2017-11" db="EMBL/GenBank/DDBJ databases">
        <title>Comparitive Functional Genomics of Dry Heat Resistant strains isolated from the Viking Spacecraft.</title>
        <authorList>
            <person name="Seuylemezian A."/>
            <person name="Cooper K."/>
            <person name="Vaishampayan P."/>
        </authorList>
    </citation>
    <scope>NUCLEOTIDE SEQUENCE [LARGE SCALE GENOMIC DNA]</scope>
    <source>
        <strain evidence="1 2">V1-29</strain>
    </source>
</reference>